<dbReference type="Proteomes" id="UP001164250">
    <property type="component" value="Chromosome 12"/>
</dbReference>
<reference evidence="2" key="1">
    <citation type="journal article" date="2023" name="G3 (Bethesda)">
        <title>Genome assembly and association tests identify interacting loci associated with vigor, precocity, and sex in interspecific pistachio rootstocks.</title>
        <authorList>
            <person name="Palmer W."/>
            <person name="Jacygrad E."/>
            <person name="Sagayaradj S."/>
            <person name="Cavanaugh K."/>
            <person name="Han R."/>
            <person name="Bertier L."/>
            <person name="Beede B."/>
            <person name="Kafkas S."/>
            <person name="Golino D."/>
            <person name="Preece J."/>
            <person name="Michelmore R."/>
        </authorList>
    </citation>
    <scope>NUCLEOTIDE SEQUENCE [LARGE SCALE GENOMIC DNA]</scope>
</reference>
<evidence type="ECO:0000313" key="2">
    <source>
        <dbReference type="Proteomes" id="UP001164250"/>
    </source>
</evidence>
<keyword evidence="2" id="KW-1185">Reference proteome</keyword>
<organism evidence="1 2">
    <name type="scientific">Pistacia atlantica</name>
    <dbReference type="NCBI Taxonomy" id="434234"/>
    <lineage>
        <taxon>Eukaryota</taxon>
        <taxon>Viridiplantae</taxon>
        <taxon>Streptophyta</taxon>
        <taxon>Embryophyta</taxon>
        <taxon>Tracheophyta</taxon>
        <taxon>Spermatophyta</taxon>
        <taxon>Magnoliopsida</taxon>
        <taxon>eudicotyledons</taxon>
        <taxon>Gunneridae</taxon>
        <taxon>Pentapetalae</taxon>
        <taxon>rosids</taxon>
        <taxon>malvids</taxon>
        <taxon>Sapindales</taxon>
        <taxon>Anacardiaceae</taxon>
        <taxon>Pistacia</taxon>
    </lineage>
</organism>
<evidence type="ECO:0000313" key="1">
    <source>
        <dbReference type="EMBL" id="KAJ0081374.1"/>
    </source>
</evidence>
<accession>A0ACC1A575</accession>
<comment type="caution">
    <text evidence="1">The sequence shown here is derived from an EMBL/GenBank/DDBJ whole genome shotgun (WGS) entry which is preliminary data.</text>
</comment>
<dbReference type="EMBL" id="CM047908">
    <property type="protein sequence ID" value="KAJ0081374.1"/>
    <property type="molecule type" value="Genomic_DNA"/>
</dbReference>
<gene>
    <name evidence="1" type="ORF">Patl1_09936</name>
</gene>
<name>A0ACC1A575_9ROSI</name>
<sequence>MVLGHDTCYYPSSTYIESKGSPATLPVAEPPLGLAWPWSPQLQAHGWLLDNLLCI</sequence>
<protein>
    <submittedName>
        <fullName evidence="1">Uncharacterized protein</fullName>
    </submittedName>
</protein>
<proteinExistence type="predicted"/>